<dbReference type="AlphaFoldDB" id="A0A4R6VX54"/>
<dbReference type="EMBL" id="SNYR01000001">
    <property type="protein sequence ID" value="TDQ67364.1"/>
    <property type="molecule type" value="Genomic_DNA"/>
</dbReference>
<keyword evidence="2" id="KW-1185">Reference proteome</keyword>
<protein>
    <submittedName>
        <fullName evidence="1">Uncharacterized protein</fullName>
    </submittedName>
</protein>
<name>A0A4R6VX54_9HYPH</name>
<dbReference type="Pfam" id="PF11162">
    <property type="entry name" value="DUF2946"/>
    <property type="match status" value="1"/>
</dbReference>
<gene>
    <name evidence="1" type="ORF">ATL17_1376</name>
</gene>
<dbReference type="InterPro" id="IPR021333">
    <property type="entry name" value="DUF2946"/>
</dbReference>
<accession>A0A4R6VX54</accession>
<sequence length="134" mass="14560">MFRRFLKIAKELLPRFDRQERGVALAIFLVVQALLPSYAAALSAANPEDRIIICSAHGLIELDRNTHQPATVQADDGLCVLAQMAGFAVASAPEVGQNSLLAEAIVLPKLGYDIPDVTRLDLFEPQSQRAPPLV</sequence>
<reference evidence="1 2" key="1">
    <citation type="submission" date="2019-03" db="EMBL/GenBank/DDBJ databases">
        <title>Genomic Encyclopedia of Type Strains, Phase III (KMG-III): the genomes of soil and plant-associated and newly described type strains.</title>
        <authorList>
            <person name="Whitman W."/>
        </authorList>
    </citation>
    <scope>NUCLEOTIDE SEQUENCE [LARGE SCALE GENOMIC DNA]</scope>
    <source>
        <strain evidence="1 2">CGMCC 1.7002</strain>
    </source>
</reference>
<dbReference type="RefSeq" id="WP_166638918.1">
    <property type="nucleotide sequence ID" value="NZ_SNYR01000001.1"/>
</dbReference>
<evidence type="ECO:0000313" key="2">
    <source>
        <dbReference type="Proteomes" id="UP000295391"/>
    </source>
</evidence>
<organism evidence="1 2">
    <name type="scientific">Maritalea mobilis</name>
    <dbReference type="NCBI Taxonomy" id="483324"/>
    <lineage>
        <taxon>Bacteria</taxon>
        <taxon>Pseudomonadati</taxon>
        <taxon>Pseudomonadota</taxon>
        <taxon>Alphaproteobacteria</taxon>
        <taxon>Hyphomicrobiales</taxon>
        <taxon>Devosiaceae</taxon>
        <taxon>Maritalea</taxon>
    </lineage>
</organism>
<comment type="caution">
    <text evidence="1">The sequence shown here is derived from an EMBL/GenBank/DDBJ whole genome shotgun (WGS) entry which is preliminary data.</text>
</comment>
<proteinExistence type="predicted"/>
<dbReference type="Proteomes" id="UP000295391">
    <property type="component" value="Unassembled WGS sequence"/>
</dbReference>
<evidence type="ECO:0000313" key="1">
    <source>
        <dbReference type="EMBL" id="TDQ67364.1"/>
    </source>
</evidence>